<keyword evidence="5" id="KW-0479">Metal-binding</keyword>
<dbReference type="SUPFAM" id="SSF111331">
    <property type="entry name" value="NAD kinase/diacylglycerol kinase-like"/>
    <property type="match status" value="1"/>
</dbReference>
<protein>
    <submittedName>
        <fullName evidence="14">YegS/Rv2252/BmrU family lipid kinase</fullName>
    </submittedName>
</protein>
<dbReference type="Gene3D" id="3.40.50.10330">
    <property type="entry name" value="Probable inorganic polyphosphate/atp-NAD kinase, domain 1"/>
    <property type="match status" value="1"/>
</dbReference>
<keyword evidence="11" id="KW-0594">Phospholipid biosynthesis</keyword>
<organism evidence="14 15">
    <name type="scientific">Candidatus Borkfalkia avicola</name>
    <dbReference type="NCBI Taxonomy" id="2838503"/>
    <lineage>
        <taxon>Bacteria</taxon>
        <taxon>Bacillati</taxon>
        <taxon>Bacillota</taxon>
        <taxon>Clostridia</taxon>
        <taxon>Christensenellales</taxon>
        <taxon>Christensenellaceae</taxon>
        <taxon>Candidatus Borkfalkia</taxon>
    </lineage>
</organism>
<keyword evidence="12" id="KW-1208">Phospholipid metabolism</keyword>
<evidence type="ECO:0000256" key="2">
    <source>
        <dbReference type="ARBA" id="ARBA00005983"/>
    </source>
</evidence>
<reference evidence="14" key="2">
    <citation type="submission" date="2021-04" db="EMBL/GenBank/DDBJ databases">
        <authorList>
            <person name="Gilroy R."/>
        </authorList>
    </citation>
    <scope>NUCLEOTIDE SEQUENCE</scope>
    <source>
        <strain evidence="14">CHK192-19661</strain>
    </source>
</reference>
<gene>
    <name evidence="14" type="ORF">H9726_05560</name>
</gene>
<dbReference type="Pfam" id="PF19279">
    <property type="entry name" value="YegS_C"/>
    <property type="match status" value="1"/>
</dbReference>
<evidence type="ECO:0000259" key="13">
    <source>
        <dbReference type="PROSITE" id="PS50146"/>
    </source>
</evidence>
<evidence type="ECO:0000256" key="11">
    <source>
        <dbReference type="ARBA" id="ARBA00023209"/>
    </source>
</evidence>
<dbReference type="SMART" id="SM00046">
    <property type="entry name" value="DAGKc"/>
    <property type="match status" value="1"/>
</dbReference>
<comment type="cofactor">
    <cofactor evidence="1">
        <name>Mg(2+)</name>
        <dbReference type="ChEBI" id="CHEBI:18420"/>
    </cofactor>
</comment>
<proteinExistence type="inferred from homology"/>
<dbReference type="InterPro" id="IPR016064">
    <property type="entry name" value="NAD/diacylglycerol_kinase_sf"/>
</dbReference>
<evidence type="ECO:0000256" key="6">
    <source>
        <dbReference type="ARBA" id="ARBA00022741"/>
    </source>
</evidence>
<evidence type="ECO:0000256" key="5">
    <source>
        <dbReference type="ARBA" id="ARBA00022723"/>
    </source>
</evidence>
<evidence type="ECO:0000313" key="15">
    <source>
        <dbReference type="Proteomes" id="UP000824025"/>
    </source>
</evidence>
<evidence type="ECO:0000313" key="14">
    <source>
        <dbReference type="EMBL" id="HIZ09936.1"/>
    </source>
</evidence>
<dbReference type="AlphaFoldDB" id="A0A9D2D7L7"/>
<dbReference type="NCBIfam" id="TIGR00147">
    <property type="entry name" value="YegS/Rv2252/BmrU family lipid kinase"/>
    <property type="match status" value="1"/>
</dbReference>
<dbReference type="GO" id="GO:0005886">
    <property type="term" value="C:plasma membrane"/>
    <property type="evidence" value="ECO:0007669"/>
    <property type="project" value="TreeGrafter"/>
</dbReference>
<comment type="similarity">
    <text evidence="2">Belongs to the diacylglycerol/lipid kinase family.</text>
</comment>
<keyword evidence="10" id="KW-0443">Lipid metabolism</keyword>
<dbReference type="GO" id="GO:0046872">
    <property type="term" value="F:metal ion binding"/>
    <property type="evidence" value="ECO:0007669"/>
    <property type="project" value="UniProtKB-KW"/>
</dbReference>
<evidence type="ECO:0000256" key="8">
    <source>
        <dbReference type="ARBA" id="ARBA00022840"/>
    </source>
</evidence>
<dbReference type="Pfam" id="PF00781">
    <property type="entry name" value="DAGK_cat"/>
    <property type="match status" value="1"/>
</dbReference>
<dbReference type="GO" id="GO:0005524">
    <property type="term" value="F:ATP binding"/>
    <property type="evidence" value="ECO:0007669"/>
    <property type="project" value="UniProtKB-KW"/>
</dbReference>
<feature type="domain" description="DAGKc" evidence="13">
    <location>
        <begin position="1"/>
        <end position="129"/>
    </location>
</feature>
<keyword evidence="9" id="KW-0460">Magnesium</keyword>
<dbReference type="InterPro" id="IPR045540">
    <property type="entry name" value="YegS/DAGK_C"/>
</dbReference>
<evidence type="ECO:0000256" key="12">
    <source>
        <dbReference type="ARBA" id="ARBA00023264"/>
    </source>
</evidence>
<reference evidence="14" key="1">
    <citation type="journal article" date="2021" name="PeerJ">
        <title>Extensive microbial diversity within the chicken gut microbiome revealed by metagenomics and culture.</title>
        <authorList>
            <person name="Gilroy R."/>
            <person name="Ravi A."/>
            <person name="Getino M."/>
            <person name="Pursley I."/>
            <person name="Horton D.L."/>
            <person name="Alikhan N.F."/>
            <person name="Baker D."/>
            <person name="Gharbi K."/>
            <person name="Hall N."/>
            <person name="Watson M."/>
            <person name="Adriaenssens E.M."/>
            <person name="Foster-Nyarko E."/>
            <person name="Jarju S."/>
            <person name="Secka A."/>
            <person name="Antonio M."/>
            <person name="Oren A."/>
            <person name="Chaudhuri R.R."/>
            <person name="La Ragione R."/>
            <person name="Hildebrand F."/>
            <person name="Pallen M.J."/>
        </authorList>
    </citation>
    <scope>NUCLEOTIDE SEQUENCE</scope>
    <source>
        <strain evidence="14">CHK192-19661</strain>
    </source>
</reference>
<keyword evidence="8" id="KW-0067">ATP-binding</keyword>
<evidence type="ECO:0000256" key="7">
    <source>
        <dbReference type="ARBA" id="ARBA00022777"/>
    </source>
</evidence>
<dbReference type="EMBL" id="DXCF01000030">
    <property type="protein sequence ID" value="HIZ09936.1"/>
    <property type="molecule type" value="Genomic_DNA"/>
</dbReference>
<evidence type="ECO:0000256" key="1">
    <source>
        <dbReference type="ARBA" id="ARBA00001946"/>
    </source>
</evidence>
<keyword evidence="6" id="KW-0547">Nucleotide-binding</keyword>
<dbReference type="InterPro" id="IPR017438">
    <property type="entry name" value="ATP-NAD_kinase_N"/>
</dbReference>
<dbReference type="Gene3D" id="2.60.200.40">
    <property type="match status" value="1"/>
</dbReference>
<dbReference type="InterPro" id="IPR001206">
    <property type="entry name" value="Diacylglycerol_kinase_cat_dom"/>
</dbReference>
<sequence>MKCLFVYNPVSGRGRIAKKLPYILRTLGEKYETVDAYATVRPGDMTAAVREGAEKYDAVVFSGGDGSFNEAVQGLCEASHMPEVGYIPSGTVNDVAHSLGIPRRLRRSLKVITGGANAMLDCMKINDRYAMYIVAAGAFTSATYTTPQSEKQKMGRIAYGIEGIRKNLKFDVFPVRITDGERTVQSESVFVMLMNGKFVAGMPLNLRGSMADGKIEVALIRQRRDPNAVNKLRAYFALAHLFLFGYRVKERQIERLEGSHFEIETGEGVVWNFDGEKGISGKVTVDVLPGKINMLVPRGRKV</sequence>
<name>A0A9D2D7L7_9FIRM</name>
<evidence type="ECO:0000256" key="3">
    <source>
        <dbReference type="ARBA" id="ARBA00022516"/>
    </source>
</evidence>
<keyword evidence="3" id="KW-0444">Lipid biosynthesis</keyword>
<keyword evidence="7 14" id="KW-0418">Kinase</keyword>
<dbReference type="Proteomes" id="UP000824025">
    <property type="component" value="Unassembled WGS sequence"/>
</dbReference>
<evidence type="ECO:0000256" key="4">
    <source>
        <dbReference type="ARBA" id="ARBA00022679"/>
    </source>
</evidence>
<evidence type="ECO:0000256" key="9">
    <source>
        <dbReference type="ARBA" id="ARBA00022842"/>
    </source>
</evidence>
<dbReference type="GO" id="GO:0004143">
    <property type="term" value="F:ATP-dependent diacylglycerol kinase activity"/>
    <property type="evidence" value="ECO:0007669"/>
    <property type="project" value="TreeGrafter"/>
</dbReference>
<dbReference type="PANTHER" id="PTHR12358">
    <property type="entry name" value="SPHINGOSINE KINASE"/>
    <property type="match status" value="1"/>
</dbReference>
<dbReference type="PROSITE" id="PS50146">
    <property type="entry name" value="DAGK"/>
    <property type="match status" value="1"/>
</dbReference>
<dbReference type="GO" id="GO:0008654">
    <property type="term" value="P:phospholipid biosynthetic process"/>
    <property type="evidence" value="ECO:0007669"/>
    <property type="project" value="UniProtKB-KW"/>
</dbReference>
<keyword evidence="4" id="KW-0808">Transferase</keyword>
<dbReference type="PANTHER" id="PTHR12358:SF106">
    <property type="entry name" value="LIPID KINASE YEGS"/>
    <property type="match status" value="1"/>
</dbReference>
<dbReference type="InterPro" id="IPR050187">
    <property type="entry name" value="Lipid_Phosphate_FormReg"/>
</dbReference>
<comment type="caution">
    <text evidence="14">The sequence shown here is derived from an EMBL/GenBank/DDBJ whole genome shotgun (WGS) entry which is preliminary data.</text>
</comment>
<dbReference type="InterPro" id="IPR005218">
    <property type="entry name" value="Diacylglycerol/lipid_kinase"/>
</dbReference>
<accession>A0A9D2D7L7</accession>
<evidence type="ECO:0000256" key="10">
    <source>
        <dbReference type="ARBA" id="ARBA00023098"/>
    </source>
</evidence>